<dbReference type="GeneID" id="87867236"/>
<feature type="compositionally biased region" description="Low complexity" evidence="1">
    <location>
        <begin position="8"/>
        <end position="25"/>
    </location>
</feature>
<evidence type="ECO:0000313" key="2">
    <source>
        <dbReference type="EMBL" id="KAK3348319.1"/>
    </source>
</evidence>
<evidence type="ECO:0000313" key="3">
    <source>
        <dbReference type="Proteomes" id="UP001278500"/>
    </source>
</evidence>
<feature type="region of interest" description="Disordered" evidence="1">
    <location>
        <begin position="1"/>
        <end position="32"/>
    </location>
</feature>
<reference evidence="2" key="2">
    <citation type="submission" date="2023-06" db="EMBL/GenBank/DDBJ databases">
        <authorList>
            <consortium name="Lawrence Berkeley National Laboratory"/>
            <person name="Haridas S."/>
            <person name="Hensen N."/>
            <person name="Bonometti L."/>
            <person name="Westerberg I."/>
            <person name="Brannstrom I.O."/>
            <person name="Guillou S."/>
            <person name="Cros-Aarteil S."/>
            <person name="Calhoun S."/>
            <person name="Kuo A."/>
            <person name="Mondo S."/>
            <person name="Pangilinan J."/>
            <person name="Riley R."/>
            <person name="Labutti K."/>
            <person name="Andreopoulos B."/>
            <person name="Lipzen A."/>
            <person name="Chen C."/>
            <person name="Yanf M."/>
            <person name="Daum C."/>
            <person name="Ng V."/>
            <person name="Clum A."/>
            <person name="Steindorff A."/>
            <person name="Ohm R."/>
            <person name="Martin F."/>
            <person name="Silar P."/>
            <person name="Natvig D."/>
            <person name="Lalanne C."/>
            <person name="Gautier V."/>
            <person name="Ament-Velasquez S.L."/>
            <person name="Kruys A."/>
            <person name="Hutchinson M.I."/>
            <person name="Powell A.J."/>
            <person name="Barry K."/>
            <person name="Miller A.N."/>
            <person name="Grigoriev I.V."/>
            <person name="Debuchy R."/>
            <person name="Gladieux P."/>
            <person name="Thoren M.H."/>
            <person name="Johannesson H."/>
        </authorList>
    </citation>
    <scope>NUCLEOTIDE SEQUENCE</scope>
    <source>
        <strain evidence="2">CBS 560.94</strain>
    </source>
</reference>
<keyword evidence="3" id="KW-1185">Reference proteome</keyword>
<organism evidence="2 3">
    <name type="scientific">Neurospora tetraspora</name>
    <dbReference type="NCBI Taxonomy" id="94610"/>
    <lineage>
        <taxon>Eukaryota</taxon>
        <taxon>Fungi</taxon>
        <taxon>Dikarya</taxon>
        <taxon>Ascomycota</taxon>
        <taxon>Pezizomycotina</taxon>
        <taxon>Sordariomycetes</taxon>
        <taxon>Sordariomycetidae</taxon>
        <taxon>Sordariales</taxon>
        <taxon>Sordariaceae</taxon>
        <taxon>Neurospora</taxon>
    </lineage>
</organism>
<sequence>MPHMQPGQRASAASASATQRTTPSSKPQMPFSPKIIHVQLTERDIPLSEKQLTSWKIFWDLPLGLLTHERWRQRTAYRLIKPENPLHGPWNDSTPELDLSSYETFGTKEAAKERTQAAIKILTSLGFVDVTSPGMSSISMKWGYPNRELLNRTMPGMVKGLGINWDDVGIPDVRWLGYIQW</sequence>
<gene>
    <name evidence="2" type="ORF">B0H65DRAFT_557529</name>
</gene>
<evidence type="ECO:0000256" key="1">
    <source>
        <dbReference type="SAM" id="MobiDB-lite"/>
    </source>
</evidence>
<dbReference type="AlphaFoldDB" id="A0AAE0JIX2"/>
<name>A0AAE0JIX2_9PEZI</name>
<accession>A0AAE0JIX2</accession>
<dbReference type="EMBL" id="JAUEPP010000003">
    <property type="protein sequence ID" value="KAK3348319.1"/>
    <property type="molecule type" value="Genomic_DNA"/>
</dbReference>
<reference evidence="2" key="1">
    <citation type="journal article" date="2023" name="Mol. Phylogenet. Evol.">
        <title>Genome-scale phylogeny and comparative genomics of the fungal order Sordariales.</title>
        <authorList>
            <person name="Hensen N."/>
            <person name="Bonometti L."/>
            <person name="Westerberg I."/>
            <person name="Brannstrom I.O."/>
            <person name="Guillou S."/>
            <person name="Cros-Aarteil S."/>
            <person name="Calhoun S."/>
            <person name="Haridas S."/>
            <person name="Kuo A."/>
            <person name="Mondo S."/>
            <person name="Pangilinan J."/>
            <person name="Riley R."/>
            <person name="LaButti K."/>
            <person name="Andreopoulos B."/>
            <person name="Lipzen A."/>
            <person name="Chen C."/>
            <person name="Yan M."/>
            <person name="Daum C."/>
            <person name="Ng V."/>
            <person name="Clum A."/>
            <person name="Steindorff A."/>
            <person name="Ohm R.A."/>
            <person name="Martin F."/>
            <person name="Silar P."/>
            <person name="Natvig D.O."/>
            <person name="Lalanne C."/>
            <person name="Gautier V."/>
            <person name="Ament-Velasquez S.L."/>
            <person name="Kruys A."/>
            <person name="Hutchinson M.I."/>
            <person name="Powell A.J."/>
            <person name="Barry K."/>
            <person name="Miller A.N."/>
            <person name="Grigoriev I.V."/>
            <person name="Debuchy R."/>
            <person name="Gladieux P."/>
            <person name="Hiltunen Thoren M."/>
            <person name="Johannesson H."/>
        </authorList>
    </citation>
    <scope>NUCLEOTIDE SEQUENCE</scope>
    <source>
        <strain evidence="2">CBS 560.94</strain>
    </source>
</reference>
<protein>
    <submittedName>
        <fullName evidence="2">Uncharacterized protein</fullName>
    </submittedName>
</protein>
<dbReference type="RefSeq" id="XP_062683401.1">
    <property type="nucleotide sequence ID" value="XM_062830082.1"/>
</dbReference>
<dbReference type="Proteomes" id="UP001278500">
    <property type="component" value="Unassembled WGS sequence"/>
</dbReference>
<comment type="caution">
    <text evidence="2">The sequence shown here is derived from an EMBL/GenBank/DDBJ whole genome shotgun (WGS) entry which is preliminary data.</text>
</comment>
<proteinExistence type="predicted"/>